<dbReference type="GO" id="GO:0005634">
    <property type="term" value="C:nucleus"/>
    <property type="evidence" value="ECO:0007669"/>
    <property type="project" value="TreeGrafter"/>
</dbReference>
<dbReference type="PANTHER" id="PTHR10237">
    <property type="entry name" value="DEFORMED EPIDERMAL AUTOREGULATORY FACTOR 1 HOMOLOG SUPPRESSIN"/>
    <property type="match status" value="1"/>
</dbReference>
<dbReference type="InterPro" id="IPR024119">
    <property type="entry name" value="TF_DEAF-1"/>
</dbReference>
<organism evidence="6 7">
    <name type="scientific">Trametes cubensis</name>
    <dbReference type="NCBI Taxonomy" id="1111947"/>
    <lineage>
        <taxon>Eukaryota</taxon>
        <taxon>Fungi</taxon>
        <taxon>Dikarya</taxon>
        <taxon>Basidiomycota</taxon>
        <taxon>Agaricomycotina</taxon>
        <taxon>Agaricomycetes</taxon>
        <taxon>Polyporales</taxon>
        <taxon>Polyporaceae</taxon>
        <taxon>Trametes</taxon>
    </lineage>
</organism>
<keyword evidence="2 4" id="KW-0863">Zinc-finger</keyword>
<accession>A0AAD7TNA7</accession>
<feature type="domain" description="MYND-type" evidence="5">
    <location>
        <begin position="257"/>
        <end position="293"/>
    </location>
</feature>
<dbReference type="AlphaFoldDB" id="A0AAD7TNA7"/>
<dbReference type="EMBL" id="JAPEVG010000267">
    <property type="protein sequence ID" value="KAJ8469963.1"/>
    <property type="molecule type" value="Genomic_DNA"/>
</dbReference>
<evidence type="ECO:0000259" key="5">
    <source>
        <dbReference type="PROSITE" id="PS50865"/>
    </source>
</evidence>
<keyword evidence="1" id="KW-0479">Metal-binding</keyword>
<evidence type="ECO:0000256" key="2">
    <source>
        <dbReference type="ARBA" id="ARBA00022771"/>
    </source>
</evidence>
<gene>
    <name evidence="6" type="ORF">ONZ51_g8637</name>
</gene>
<dbReference type="Pfam" id="PF01753">
    <property type="entry name" value="zf-MYND"/>
    <property type="match status" value="1"/>
</dbReference>
<proteinExistence type="predicted"/>
<dbReference type="PROSITE" id="PS01360">
    <property type="entry name" value="ZF_MYND_1"/>
    <property type="match status" value="1"/>
</dbReference>
<keyword evidence="3" id="KW-0862">Zinc</keyword>
<dbReference type="Proteomes" id="UP001215151">
    <property type="component" value="Unassembled WGS sequence"/>
</dbReference>
<dbReference type="GO" id="GO:0000981">
    <property type="term" value="F:DNA-binding transcription factor activity, RNA polymerase II-specific"/>
    <property type="evidence" value="ECO:0007669"/>
    <property type="project" value="TreeGrafter"/>
</dbReference>
<dbReference type="InterPro" id="IPR002893">
    <property type="entry name" value="Znf_MYND"/>
</dbReference>
<evidence type="ECO:0000256" key="1">
    <source>
        <dbReference type="ARBA" id="ARBA00022723"/>
    </source>
</evidence>
<sequence length="440" mass="49348">MEPLTRSETLQALASMGIELPPHTRIPDEDLEKRLRLALDAAQEKNRFSDALKTLDLPQWPLIKADKIQSNSRPLLEAVRRGNWQEARQNQAAMALGASGAPAIFVDPFMDMRQTLMSLANALDNGFMWCLIQDPDLDVHAINIRFLRIYELDEKTPAMVLLYRPFNRSNAIEGARWAQRQAANNPQNVGGIGVNIKATLLEQKLLLKLLKMNAKLLPSDFTVERQPDEERFKVSVLLPLGPLGPEAIGKLNNNTGCIVCGKRAGMRCGQCQSASYCSAECQHADWQSHKQTCRSLKGGRWIPVPFRTAPPGMEGAYITTINRYTSITRTSDLMNSITQTDSTVAPLNIHGERPFLVKIQLTQTGYGRVRTMTVYDRQRSFGNVYIAQCDDPGSFDKLLSELTGPRGGFGGVKMYRWARRVGDWEFSVCLDRPPEADIKW</sequence>
<protein>
    <recommendedName>
        <fullName evidence="5">MYND-type domain-containing protein</fullName>
    </recommendedName>
</protein>
<dbReference type="SUPFAM" id="SSF144232">
    <property type="entry name" value="HIT/MYND zinc finger-like"/>
    <property type="match status" value="1"/>
</dbReference>
<dbReference type="PROSITE" id="PS50865">
    <property type="entry name" value="ZF_MYND_2"/>
    <property type="match status" value="1"/>
</dbReference>
<evidence type="ECO:0000256" key="4">
    <source>
        <dbReference type="PROSITE-ProRule" id="PRU00134"/>
    </source>
</evidence>
<comment type="caution">
    <text evidence="6">The sequence shown here is derived from an EMBL/GenBank/DDBJ whole genome shotgun (WGS) entry which is preliminary data.</text>
</comment>
<name>A0AAD7TNA7_9APHY</name>
<dbReference type="Gene3D" id="6.10.140.2220">
    <property type="match status" value="1"/>
</dbReference>
<evidence type="ECO:0000256" key="3">
    <source>
        <dbReference type="ARBA" id="ARBA00022833"/>
    </source>
</evidence>
<reference evidence="6" key="1">
    <citation type="submission" date="2022-11" db="EMBL/GenBank/DDBJ databases">
        <title>Genome Sequence of Cubamyces cubensis.</title>
        <authorList>
            <person name="Buettner E."/>
        </authorList>
    </citation>
    <scope>NUCLEOTIDE SEQUENCE</scope>
    <source>
        <strain evidence="6">MPL-01</strain>
    </source>
</reference>
<evidence type="ECO:0000313" key="7">
    <source>
        <dbReference type="Proteomes" id="UP001215151"/>
    </source>
</evidence>
<dbReference type="GO" id="GO:0008270">
    <property type="term" value="F:zinc ion binding"/>
    <property type="evidence" value="ECO:0007669"/>
    <property type="project" value="UniProtKB-KW"/>
</dbReference>
<dbReference type="PANTHER" id="PTHR10237:SF14">
    <property type="entry name" value="MYND-TYPE DOMAIN-CONTAINING PROTEIN"/>
    <property type="match status" value="1"/>
</dbReference>
<keyword evidence="7" id="KW-1185">Reference proteome</keyword>
<evidence type="ECO:0000313" key="6">
    <source>
        <dbReference type="EMBL" id="KAJ8469963.1"/>
    </source>
</evidence>